<dbReference type="SUPFAM" id="SSF54106">
    <property type="entry name" value="LysM domain"/>
    <property type="match status" value="1"/>
</dbReference>
<dbReference type="InterPro" id="IPR036779">
    <property type="entry name" value="LysM_dom_sf"/>
</dbReference>
<comment type="caution">
    <text evidence="2">The sequence shown here is derived from an EMBL/GenBank/DDBJ whole genome shotgun (WGS) entry which is preliminary data.</text>
</comment>
<organism evidence="2 3">
    <name type="scientific">Pristionchus mayeri</name>
    <dbReference type="NCBI Taxonomy" id="1317129"/>
    <lineage>
        <taxon>Eukaryota</taxon>
        <taxon>Metazoa</taxon>
        <taxon>Ecdysozoa</taxon>
        <taxon>Nematoda</taxon>
        <taxon>Chromadorea</taxon>
        <taxon>Rhabditida</taxon>
        <taxon>Rhabditina</taxon>
        <taxon>Diplogasteromorpha</taxon>
        <taxon>Diplogasteroidea</taxon>
        <taxon>Neodiplogasteridae</taxon>
        <taxon>Pristionchus</taxon>
    </lineage>
</organism>
<dbReference type="PANTHER" id="PTHR20932">
    <property type="entry name" value="LYSM AND PUTATIVE PEPTIDOGLYCAN-BINDING DOMAIN-CONTAINING PROTEIN"/>
    <property type="match status" value="1"/>
</dbReference>
<dbReference type="CDD" id="cd00118">
    <property type="entry name" value="LysM"/>
    <property type="match status" value="1"/>
</dbReference>
<evidence type="ECO:0000313" key="3">
    <source>
        <dbReference type="Proteomes" id="UP001328107"/>
    </source>
</evidence>
<sequence>MDDHNADETTFLTRHTTVRRYGTTLKSSNSSPVQYSIYNVQPSETLQGIALKHDTTVAELKRINKLWNDSIILKSYIKVPVKESASLKDEACITTVPHDSQPESVKDILSRIDGVIKSSAISVKRMEKDSSFINTNSSSS</sequence>
<dbReference type="SMART" id="SM00257">
    <property type="entry name" value="LysM"/>
    <property type="match status" value="1"/>
</dbReference>
<dbReference type="AlphaFoldDB" id="A0AAN5I6V5"/>
<dbReference type="PROSITE" id="PS51782">
    <property type="entry name" value="LYSM"/>
    <property type="match status" value="1"/>
</dbReference>
<evidence type="ECO:0000313" key="2">
    <source>
        <dbReference type="EMBL" id="GMR53654.1"/>
    </source>
</evidence>
<dbReference type="Proteomes" id="UP001328107">
    <property type="component" value="Unassembled WGS sequence"/>
</dbReference>
<dbReference type="PANTHER" id="PTHR20932:SF8">
    <property type="entry name" value="LD22649P"/>
    <property type="match status" value="1"/>
</dbReference>
<name>A0AAN5I6V5_9BILA</name>
<dbReference type="EMBL" id="BTRK01000005">
    <property type="protein sequence ID" value="GMR53654.1"/>
    <property type="molecule type" value="Genomic_DNA"/>
</dbReference>
<accession>A0AAN5I6V5</accession>
<protein>
    <recommendedName>
        <fullName evidence="1">LysM domain-containing protein</fullName>
    </recommendedName>
</protein>
<dbReference type="Gene3D" id="3.10.350.10">
    <property type="entry name" value="LysM domain"/>
    <property type="match status" value="1"/>
</dbReference>
<reference evidence="3" key="1">
    <citation type="submission" date="2022-10" db="EMBL/GenBank/DDBJ databases">
        <title>Genome assembly of Pristionchus species.</title>
        <authorList>
            <person name="Yoshida K."/>
            <person name="Sommer R.J."/>
        </authorList>
    </citation>
    <scope>NUCLEOTIDE SEQUENCE [LARGE SCALE GENOMIC DNA]</scope>
    <source>
        <strain evidence="3">RS5460</strain>
    </source>
</reference>
<gene>
    <name evidence="2" type="ORF">PMAYCL1PPCAC_23849</name>
</gene>
<keyword evidence="3" id="KW-1185">Reference proteome</keyword>
<dbReference type="InterPro" id="IPR045030">
    <property type="entry name" value="LYSM1-4"/>
</dbReference>
<feature type="non-terminal residue" evidence="2">
    <location>
        <position position="140"/>
    </location>
</feature>
<feature type="domain" description="LysM" evidence="1">
    <location>
        <begin position="36"/>
        <end position="79"/>
    </location>
</feature>
<dbReference type="Pfam" id="PF01476">
    <property type="entry name" value="LysM"/>
    <property type="match status" value="1"/>
</dbReference>
<dbReference type="InterPro" id="IPR018392">
    <property type="entry name" value="LysM"/>
</dbReference>
<evidence type="ECO:0000259" key="1">
    <source>
        <dbReference type="PROSITE" id="PS51782"/>
    </source>
</evidence>
<proteinExistence type="predicted"/>